<accession>W0F2J7</accession>
<dbReference type="InterPro" id="IPR025665">
    <property type="entry name" value="Beta-barrel_OMP_2"/>
</dbReference>
<gene>
    <name evidence="3" type="ORF">NIASO_12100</name>
</gene>
<reference evidence="3 4" key="1">
    <citation type="submission" date="2013-12" db="EMBL/GenBank/DDBJ databases">
        <authorList>
            <consortium name="DOE Joint Genome Institute"/>
            <person name="Eisen J."/>
            <person name="Huntemann M."/>
            <person name="Han J."/>
            <person name="Chen A."/>
            <person name="Kyrpides N."/>
            <person name="Mavromatis K."/>
            <person name="Markowitz V."/>
            <person name="Palaniappan K."/>
            <person name="Ivanova N."/>
            <person name="Schaumberg A."/>
            <person name="Pati A."/>
            <person name="Liolios K."/>
            <person name="Nordberg H.P."/>
            <person name="Cantor M.N."/>
            <person name="Hua S.X."/>
            <person name="Woyke T."/>
        </authorList>
    </citation>
    <scope>NUCLEOTIDE SEQUENCE [LARGE SCALE GENOMIC DNA]</scope>
    <source>
        <strain evidence="4">DSM 19437</strain>
    </source>
</reference>
<dbReference type="Pfam" id="PF13568">
    <property type="entry name" value="OMP_b-brl_2"/>
    <property type="match status" value="1"/>
</dbReference>
<dbReference type="KEGG" id="nso:NIASO_12100"/>
<dbReference type="OrthoDB" id="947434at2"/>
<evidence type="ECO:0000259" key="2">
    <source>
        <dbReference type="Pfam" id="PF13568"/>
    </source>
</evidence>
<protein>
    <submittedName>
        <fullName evidence="3">Membrane protein</fullName>
    </submittedName>
</protein>
<evidence type="ECO:0000256" key="1">
    <source>
        <dbReference type="SAM" id="SignalP"/>
    </source>
</evidence>
<dbReference type="eggNOG" id="COG3637">
    <property type="taxonomic scope" value="Bacteria"/>
</dbReference>
<feature type="domain" description="Outer membrane protein beta-barrel" evidence="2">
    <location>
        <begin position="23"/>
        <end position="173"/>
    </location>
</feature>
<feature type="chain" id="PRO_5004788256" evidence="1">
    <location>
        <begin position="23"/>
        <end position="196"/>
    </location>
</feature>
<feature type="signal peptide" evidence="1">
    <location>
        <begin position="1"/>
        <end position="22"/>
    </location>
</feature>
<dbReference type="STRING" id="929713.NIASO_12100"/>
<dbReference type="RefSeq" id="WP_008585854.1">
    <property type="nucleotide sequence ID" value="NZ_CP007035.1"/>
</dbReference>
<keyword evidence="1" id="KW-0732">Signal</keyword>
<evidence type="ECO:0000313" key="4">
    <source>
        <dbReference type="Proteomes" id="UP000003586"/>
    </source>
</evidence>
<dbReference type="HOGENOM" id="CLU_082049_4_1_10"/>
<name>W0F2J7_9BACT</name>
<keyword evidence="4" id="KW-1185">Reference proteome</keyword>
<dbReference type="Proteomes" id="UP000003586">
    <property type="component" value="Chromosome"/>
</dbReference>
<sequence length="196" mass="21479">MNHSKKILFVFALLACYCISNAQFHLGVKVGTNLTKIDGKSFNEEFKFNYLAGAFAEIGAGKKFSVNPELLFSQTTATVSDNYNDPLHPFSTSQTKAKLNYLSIPILLDYKLAGPLHLQAGPQFSIATSKDKTLLQEGGDAFTSGDFSFVAGIQLKVMKFRVSGRYVAGMSNINDINKSEKWKSQAIQVAVGFAIF</sequence>
<evidence type="ECO:0000313" key="3">
    <source>
        <dbReference type="EMBL" id="AHF15694.1"/>
    </source>
</evidence>
<organism evidence="3 4">
    <name type="scientific">Niabella soli DSM 19437</name>
    <dbReference type="NCBI Taxonomy" id="929713"/>
    <lineage>
        <taxon>Bacteria</taxon>
        <taxon>Pseudomonadati</taxon>
        <taxon>Bacteroidota</taxon>
        <taxon>Chitinophagia</taxon>
        <taxon>Chitinophagales</taxon>
        <taxon>Chitinophagaceae</taxon>
        <taxon>Niabella</taxon>
    </lineage>
</organism>
<dbReference type="AlphaFoldDB" id="W0F2J7"/>
<dbReference type="EMBL" id="CP007035">
    <property type="protein sequence ID" value="AHF15694.1"/>
    <property type="molecule type" value="Genomic_DNA"/>
</dbReference>
<proteinExistence type="predicted"/>